<dbReference type="PANTHER" id="PTHR30289">
    <property type="entry name" value="UNCHARACTERIZED PROTEIN YBCL-RELATED"/>
    <property type="match status" value="1"/>
</dbReference>
<dbReference type="PANTHER" id="PTHR30289:SF1">
    <property type="entry name" value="PEBP (PHOSPHATIDYLETHANOLAMINE-BINDING PROTEIN) FAMILY PROTEIN"/>
    <property type="match status" value="1"/>
</dbReference>
<dbReference type="SUPFAM" id="SSF49777">
    <property type="entry name" value="PEBP-like"/>
    <property type="match status" value="1"/>
</dbReference>
<evidence type="ECO:0008006" key="4">
    <source>
        <dbReference type="Google" id="ProtNLM"/>
    </source>
</evidence>
<feature type="region of interest" description="Disordered" evidence="1">
    <location>
        <begin position="1"/>
        <end position="30"/>
    </location>
</feature>
<dbReference type="NCBIfam" id="TIGR00481">
    <property type="entry name" value="YbhB/YbcL family Raf kinase inhibitor-like protein"/>
    <property type="match status" value="1"/>
</dbReference>
<dbReference type="CDD" id="cd00865">
    <property type="entry name" value="PEBP_bact_arch"/>
    <property type="match status" value="1"/>
</dbReference>
<gene>
    <name evidence="2" type="ORF">CSSPTR1EN2_LOCUS21400</name>
</gene>
<dbReference type="InterPro" id="IPR008914">
    <property type="entry name" value="PEBP"/>
</dbReference>
<keyword evidence="3" id="KW-1185">Reference proteome</keyword>
<proteinExistence type="predicted"/>
<evidence type="ECO:0000313" key="2">
    <source>
        <dbReference type="EMBL" id="CAK9233266.1"/>
    </source>
</evidence>
<dbReference type="Gene3D" id="3.90.280.10">
    <property type="entry name" value="PEBP-like"/>
    <property type="match status" value="1"/>
</dbReference>
<feature type="region of interest" description="Disordered" evidence="1">
    <location>
        <begin position="186"/>
        <end position="210"/>
    </location>
</feature>
<accession>A0ABP0UXU5</accession>
<dbReference type="InterPro" id="IPR036610">
    <property type="entry name" value="PEBP-like_sf"/>
</dbReference>
<dbReference type="Proteomes" id="UP001497512">
    <property type="component" value="Chromosome 8"/>
</dbReference>
<sequence length="210" mass="22836">MEEESGMLRLTSKEISHGGRIPRKFTQEGQGAVKDISPPLEWHGVPEATQSLVVIMEDPDVPDPANPIGVPWVHWVVVNIPPTLKGLPAGFTTKEIDSEEDGELGEIQEGVNDFKVPGYRGPNPPAGVHSYSIKLYALDTKLKVGRKPSRDKVLDAMSGHILDEAELVATYGKENYVTGRDTYIPRDAPHGVGPGHPEVKGGNPMGQLHR</sequence>
<dbReference type="Pfam" id="PF01161">
    <property type="entry name" value="PBP"/>
    <property type="match status" value="1"/>
</dbReference>
<organism evidence="2 3">
    <name type="scientific">Sphagnum troendelagicum</name>
    <dbReference type="NCBI Taxonomy" id="128251"/>
    <lineage>
        <taxon>Eukaryota</taxon>
        <taxon>Viridiplantae</taxon>
        <taxon>Streptophyta</taxon>
        <taxon>Embryophyta</taxon>
        <taxon>Bryophyta</taxon>
        <taxon>Sphagnophytina</taxon>
        <taxon>Sphagnopsida</taxon>
        <taxon>Sphagnales</taxon>
        <taxon>Sphagnaceae</taxon>
        <taxon>Sphagnum</taxon>
    </lineage>
</organism>
<evidence type="ECO:0000256" key="1">
    <source>
        <dbReference type="SAM" id="MobiDB-lite"/>
    </source>
</evidence>
<evidence type="ECO:0000313" key="3">
    <source>
        <dbReference type="Proteomes" id="UP001497512"/>
    </source>
</evidence>
<reference evidence="2" key="1">
    <citation type="submission" date="2024-02" db="EMBL/GenBank/DDBJ databases">
        <authorList>
            <consortium name="ELIXIR-Norway"/>
            <consortium name="Elixir Norway"/>
        </authorList>
    </citation>
    <scope>NUCLEOTIDE SEQUENCE</scope>
</reference>
<name>A0ABP0UXU5_9BRYO</name>
<protein>
    <recommendedName>
        <fullName evidence="4">Phosphatidylethanolamine-binding protein</fullName>
    </recommendedName>
</protein>
<dbReference type="EMBL" id="OZ019900">
    <property type="protein sequence ID" value="CAK9233266.1"/>
    <property type="molecule type" value="Genomic_DNA"/>
</dbReference>
<dbReference type="InterPro" id="IPR005247">
    <property type="entry name" value="YbhB_YbcL/LppC-like"/>
</dbReference>